<dbReference type="EMBL" id="FOCQ01000010">
    <property type="protein sequence ID" value="SEN38231.1"/>
    <property type="molecule type" value="Genomic_DNA"/>
</dbReference>
<gene>
    <name evidence="1" type="ORF">SAMN05444955_11030</name>
</gene>
<sequence length="157" mass="17813">MIFFCTSGQTFPLPAGKADQSLHTLIRFRPSPFGPFVRPASKEFRPRVSPSNLFLWVVRAGSDRSEWQVFLYGNARDVPRQSLCRTRLFSSISLLLFPKLERVMPRSLFSKSPCRFVPWLLGFDAKPGGIRRSGSILLHLVNCKNPSLAVLALYDKQ</sequence>
<name>A0A1H8G296_9BACL</name>
<dbReference type="Proteomes" id="UP000199695">
    <property type="component" value="Unassembled WGS sequence"/>
</dbReference>
<accession>A0A1H8G296</accession>
<organism evidence="1 2">
    <name type="scientific">Lihuaxuella thermophila</name>
    <dbReference type="NCBI Taxonomy" id="1173111"/>
    <lineage>
        <taxon>Bacteria</taxon>
        <taxon>Bacillati</taxon>
        <taxon>Bacillota</taxon>
        <taxon>Bacilli</taxon>
        <taxon>Bacillales</taxon>
        <taxon>Thermoactinomycetaceae</taxon>
        <taxon>Lihuaxuella</taxon>
    </lineage>
</organism>
<protein>
    <submittedName>
        <fullName evidence="1">Uncharacterized protein</fullName>
    </submittedName>
</protein>
<dbReference type="AlphaFoldDB" id="A0A1H8G296"/>
<evidence type="ECO:0000313" key="2">
    <source>
        <dbReference type="Proteomes" id="UP000199695"/>
    </source>
</evidence>
<reference evidence="1 2" key="1">
    <citation type="submission" date="2016-10" db="EMBL/GenBank/DDBJ databases">
        <authorList>
            <person name="de Groot N.N."/>
        </authorList>
    </citation>
    <scope>NUCLEOTIDE SEQUENCE [LARGE SCALE GENOMIC DNA]</scope>
    <source>
        <strain evidence="1 2">DSM 46701</strain>
    </source>
</reference>
<evidence type="ECO:0000313" key="1">
    <source>
        <dbReference type="EMBL" id="SEN38231.1"/>
    </source>
</evidence>
<keyword evidence="2" id="KW-1185">Reference proteome</keyword>
<proteinExistence type="predicted"/>